<evidence type="ECO:0000256" key="2">
    <source>
        <dbReference type="ARBA" id="ARBA00022723"/>
    </source>
</evidence>
<comment type="subcellular location">
    <subcellularLocation>
        <location evidence="1">Nucleus</location>
    </subcellularLocation>
</comment>
<evidence type="ECO:0000256" key="7">
    <source>
        <dbReference type="ARBA" id="ARBA00023015"/>
    </source>
</evidence>
<dbReference type="GO" id="GO:0051213">
    <property type="term" value="F:dioxygenase activity"/>
    <property type="evidence" value="ECO:0007669"/>
    <property type="project" value="UniProtKB-KW"/>
</dbReference>
<reference evidence="11" key="1">
    <citation type="submission" date="2021-01" db="EMBL/GenBank/DDBJ databases">
        <authorList>
            <person name="Corre E."/>
            <person name="Pelletier E."/>
            <person name="Niang G."/>
            <person name="Scheremetjew M."/>
            <person name="Finn R."/>
            <person name="Kale V."/>
            <person name="Holt S."/>
            <person name="Cochrane G."/>
            <person name="Meng A."/>
            <person name="Brown T."/>
            <person name="Cohen L."/>
        </authorList>
    </citation>
    <scope>NUCLEOTIDE SEQUENCE</scope>
    <source>
        <strain evidence="11">308</strain>
    </source>
</reference>
<proteinExistence type="predicted"/>
<evidence type="ECO:0000256" key="3">
    <source>
        <dbReference type="ARBA" id="ARBA00022853"/>
    </source>
</evidence>
<dbReference type="SUPFAM" id="SSF51197">
    <property type="entry name" value="Clavaminate synthase-like"/>
    <property type="match status" value="1"/>
</dbReference>
<evidence type="ECO:0000259" key="10">
    <source>
        <dbReference type="PROSITE" id="PS51184"/>
    </source>
</evidence>
<evidence type="ECO:0000256" key="5">
    <source>
        <dbReference type="ARBA" id="ARBA00023002"/>
    </source>
</evidence>
<feature type="domain" description="JmjC" evidence="10">
    <location>
        <begin position="141"/>
        <end position="301"/>
    </location>
</feature>
<evidence type="ECO:0000256" key="9">
    <source>
        <dbReference type="ARBA" id="ARBA00023242"/>
    </source>
</evidence>
<gene>
    <name evidence="11" type="ORF">CHYS00102_LOCUS17902</name>
    <name evidence="12" type="ORF">CHYS00102_LOCUS17903</name>
</gene>
<dbReference type="EMBL" id="HBFR01024994">
    <property type="protein sequence ID" value="CAD8890697.1"/>
    <property type="molecule type" value="Transcribed_RNA"/>
</dbReference>
<dbReference type="AlphaFoldDB" id="A0A6U5I222"/>
<evidence type="ECO:0000256" key="4">
    <source>
        <dbReference type="ARBA" id="ARBA00022964"/>
    </source>
</evidence>
<keyword evidence="8" id="KW-0804">Transcription</keyword>
<keyword evidence="9" id="KW-0539">Nucleus</keyword>
<protein>
    <recommendedName>
        <fullName evidence="10">JmjC domain-containing protein</fullName>
    </recommendedName>
</protein>
<keyword evidence="4" id="KW-0223">Dioxygenase</keyword>
<keyword evidence="7" id="KW-0805">Transcription regulation</keyword>
<dbReference type="InterPro" id="IPR050690">
    <property type="entry name" value="JHDM1_Histone_Demethylase"/>
</dbReference>
<dbReference type="PANTHER" id="PTHR23123">
    <property type="entry name" value="PHD/F-BOX CONTAINING PROTEIN"/>
    <property type="match status" value="1"/>
</dbReference>
<evidence type="ECO:0000313" key="11">
    <source>
        <dbReference type="EMBL" id="CAD8890697.1"/>
    </source>
</evidence>
<name>A0A6U5I222_9STRA</name>
<keyword evidence="6" id="KW-0408">Iron</keyword>
<evidence type="ECO:0000313" key="12">
    <source>
        <dbReference type="EMBL" id="CAD8890698.1"/>
    </source>
</evidence>
<keyword evidence="3" id="KW-0156">Chromatin regulator</keyword>
<dbReference type="Gene3D" id="2.60.120.650">
    <property type="entry name" value="Cupin"/>
    <property type="match status" value="1"/>
</dbReference>
<organism evidence="11">
    <name type="scientific">Corethron hystrix</name>
    <dbReference type="NCBI Taxonomy" id="216773"/>
    <lineage>
        <taxon>Eukaryota</taxon>
        <taxon>Sar</taxon>
        <taxon>Stramenopiles</taxon>
        <taxon>Ochrophyta</taxon>
        <taxon>Bacillariophyta</taxon>
        <taxon>Coscinodiscophyceae</taxon>
        <taxon>Corethrophycidae</taxon>
        <taxon>Corethrales</taxon>
        <taxon>Corethraceae</taxon>
        <taxon>Corethron</taxon>
    </lineage>
</organism>
<dbReference type="GO" id="GO:0005634">
    <property type="term" value="C:nucleus"/>
    <property type="evidence" value="ECO:0007669"/>
    <property type="project" value="UniProtKB-SubCell"/>
</dbReference>
<dbReference type="GO" id="GO:0006325">
    <property type="term" value="P:chromatin organization"/>
    <property type="evidence" value="ECO:0007669"/>
    <property type="project" value="UniProtKB-KW"/>
</dbReference>
<dbReference type="PROSITE" id="PS51184">
    <property type="entry name" value="JMJC"/>
    <property type="match status" value="1"/>
</dbReference>
<keyword evidence="2" id="KW-0479">Metal-binding</keyword>
<evidence type="ECO:0000256" key="8">
    <source>
        <dbReference type="ARBA" id="ARBA00023163"/>
    </source>
</evidence>
<accession>A0A6U5I222</accession>
<dbReference type="EMBL" id="HBFR01024995">
    <property type="protein sequence ID" value="CAD8890698.1"/>
    <property type="molecule type" value="Transcribed_RNA"/>
</dbReference>
<sequence>MQEWLRERMAPKPNHPFLSTFVYLKQVCTAVGKKNICGQHENTLLQKIPEGESMTLDKIRTHGLLKPHLFVSEKGLGMKLPSNKLTVRDIANTLGFNYPINVMDVESQTELIDWTMEDLVNYFETREVGTDKILNQISLEFTGTPLHEAVRSPSIVRELDWIDNVWPKSLKKNNGLHPKVQYYCLTSTAGCFTDFHVDFGGTSVWYHVLSGRKSFIIIPPTDKNLEKYEEWLCAPNQDSTYFPNLIDGEILKIDIQAGQTLLIPSGFIHGVYTPVDSIVFGGNFLHSFDIEKQIQIHCLETRTRVPKTFRFPYFVQLMFYAGSHFLKAMREDYENDDNGFNLSQHEMNGIPHLISALSQWSSSGGDAHRPGSICHASLHAAKMVGLLKPEFMISELKKYHDALTEKINVSSRRIKITIPTTSQKSKVPKIGLKNPLIKKEIYEQPNYVTESYNTTLSSKLAPLLKKAKNVKTNRKSHHFEEEEWVPYVSKKKNTFVSKETTKPRNILHISHWNKHVSTTTPGGEKKLSDTVCKKIIVRKRGTCAKTVKERLEGKFLK</sequence>
<keyword evidence="5" id="KW-0560">Oxidoreductase</keyword>
<dbReference type="Pfam" id="PF17811">
    <property type="entry name" value="JHD"/>
    <property type="match status" value="1"/>
</dbReference>
<evidence type="ECO:0000256" key="1">
    <source>
        <dbReference type="ARBA" id="ARBA00004123"/>
    </source>
</evidence>
<dbReference type="SMART" id="SM00558">
    <property type="entry name" value="JmjC"/>
    <property type="match status" value="1"/>
</dbReference>
<dbReference type="GO" id="GO:0046872">
    <property type="term" value="F:metal ion binding"/>
    <property type="evidence" value="ECO:0007669"/>
    <property type="project" value="UniProtKB-KW"/>
</dbReference>
<dbReference type="InterPro" id="IPR041070">
    <property type="entry name" value="JHD"/>
</dbReference>
<evidence type="ECO:0000256" key="6">
    <source>
        <dbReference type="ARBA" id="ARBA00023004"/>
    </source>
</evidence>
<dbReference type="InterPro" id="IPR003347">
    <property type="entry name" value="JmjC_dom"/>
</dbReference>